<dbReference type="FunFam" id="3.40.605.10:FF:000001">
    <property type="entry name" value="Aldehyde dehydrogenase 1"/>
    <property type="match status" value="1"/>
</dbReference>
<comment type="catalytic activity">
    <reaction evidence="4">
        <text>an aldehyde + NAD(+) + H2O = a carboxylate + NADH + 2 H(+)</text>
        <dbReference type="Rhea" id="RHEA:16185"/>
        <dbReference type="ChEBI" id="CHEBI:15377"/>
        <dbReference type="ChEBI" id="CHEBI:15378"/>
        <dbReference type="ChEBI" id="CHEBI:17478"/>
        <dbReference type="ChEBI" id="CHEBI:29067"/>
        <dbReference type="ChEBI" id="CHEBI:57540"/>
        <dbReference type="ChEBI" id="CHEBI:57945"/>
        <dbReference type="EC" id="1.2.1.3"/>
    </reaction>
</comment>
<gene>
    <name evidence="8" type="ORF">PV05_02599</name>
</gene>
<dbReference type="Proteomes" id="UP000054342">
    <property type="component" value="Unassembled WGS sequence"/>
</dbReference>
<evidence type="ECO:0000313" key="8">
    <source>
        <dbReference type="EMBL" id="KIW58049.1"/>
    </source>
</evidence>
<dbReference type="OrthoDB" id="310895at2759"/>
<evidence type="ECO:0000256" key="2">
    <source>
        <dbReference type="ARBA" id="ARBA00023002"/>
    </source>
</evidence>
<sequence length="500" mass="53433">MTTNGHTDGVSSGKAIETRLFINNEYVSCKSGQTITVKNPVDDSVVTSEVQVAGPADVDAAVAAARAAFKSGPWKSFTGLQRAVCMNKLADLMEANMDDLCRLESIAMGQPIVVAKIFIGLSISQWRYYAGFADKIGGDMFPEDGDGTYKLVRYEPLGVCAGISAWNGTHVFICWKCAPAVATGNTIIFKSSEKSPLGALAMGKLVVEAGFPPGVINFISGGGETGHLLASHMDINKISFTGSVQSGKKVQQAATNSNLKRVTLELGGKSPSLIFNDADMDMALTQASQGFLTNTGQICAAASRTFVQEGIAPKFVEALKEKFEQFVHAMGDPLAPNTFLGPLADRIQFDRVMNFLEQGKKDAQLLTGGGRHGNKGNFIEPTIFLDPPKESKIYTDEIFGPVLVVKTFKTEEEVVELANDTSYGLAAYLYTSDITRALRVSANLEAGSVFINGPFMPTINTPFGGLKQSGNGGRESGKHGLMSYLEPKSILINMTASSKN</sequence>
<dbReference type="GeneID" id="25324507"/>
<dbReference type="Pfam" id="PF00171">
    <property type="entry name" value="Aldedh"/>
    <property type="match status" value="1"/>
</dbReference>
<dbReference type="GO" id="GO:0004029">
    <property type="term" value="F:aldehyde dehydrogenase (NAD+) activity"/>
    <property type="evidence" value="ECO:0007669"/>
    <property type="project" value="UniProtKB-EC"/>
</dbReference>
<dbReference type="InterPro" id="IPR016160">
    <property type="entry name" value="Ald_DH_CS_CYS"/>
</dbReference>
<dbReference type="HOGENOM" id="CLU_005391_0_1_1"/>
<feature type="active site" evidence="5">
    <location>
        <position position="265"/>
    </location>
</feature>
<protein>
    <recommendedName>
        <fullName evidence="3">aldehyde dehydrogenase (NAD(+))</fullName>
        <ecNumber evidence="3">1.2.1.3</ecNumber>
    </recommendedName>
</protein>
<evidence type="ECO:0000256" key="6">
    <source>
        <dbReference type="RuleBase" id="RU003345"/>
    </source>
</evidence>
<dbReference type="PANTHER" id="PTHR11699">
    <property type="entry name" value="ALDEHYDE DEHYDROGENASE-RELATED"/>
    <property type="match status" value="1"/>
</dbReference>
<keyword evidence="2 6" id="KW-0560">Oxidoreductase</keyword>
<dbReference type="SUPFAM" id="SSF53720">
    <property type="entry name" value="ALDH-like"/>
    <property type="match status" value="1"/>
</dbReference>
<evidence type="ECO:0000256" key="1">
    <source>
        <dbReference type="ARBA" id="ARBA00009986"/>
    </source>
</evidence>
<dbReference type="EC" id="1.2.1.3" evidence="3"/>
<dbReference type="InterPro" id="IPR015590">
    <property type="entry name" value="Aldehyde_DH_dom"/>
</dbReference>
<keyword evidence="9" id="KW-1185">Reference proteome</keyword>
<evidence type="ECO:0000256" key="5">
    <source>
        <dbReference type="PROSITE-ProRule" id="PRU10007"/>
    </source>
</evidence>
<name>A0A0D2FDD5_9EURO</name>
<comment type="similarity">
    <text evidence="1 6">Belongs to the aldehyde dehydrogenase family.</text>
</comment>
<dbReference type="PROSITE" id="PS00070">
    <property type="entry name" value="ALDEHYDE_DEHYDR_CYS"/>
    <property type="match status" value="1"/>
</dbReference>
<dbReference type="RefSeq" id="XP_013318633.1">
    <property type="nucleotide sequence ID" value="XM_013463179.1"/>
</dbReference>
<organism evidence="8 9">
    <name type="scientific">Exophiala xenobiotica</name>
    <dbReference type="NCBI Taxonomy" id="348802"/>
    <lineage>
        <taxon>Eukaryota</taxon>
        <taxon>Fungi</taxon>
        <taxon>Dikarya</taxon>
        <taxon>Ascomycota</taxon>
        <taxon>Pezizomycotina</taxon>
        <taxon>Eurotiomycetes</taxon>
        <taxon>Chaetothyriomycetidae</taxon>
        <taxon>Chaetothyriales</taxon>
        <taxon>Herpotrichiellaceae</taxon>
        <taxon>Exophiala</taxon>
    </lineage>
</organism>
<dbReference type="STRING" id="348802.A0A0D2FDD5"/>
<proteinExistence type="inferred from homology"/>
<dbReference type="FunFam" id="3.40.309.10:FF:000012">
    <property type="entry name" value="Betaine aldehyde dehydrogenase"/>
    <property type="match status" value="1"/>
</dbReference>
<dbReference type="AlphaFoldDB" id="A0A0D2FDD5"/>
<dbReference type="InterPro" id="IPR016163">
    <property type="entry name" value="Ald_DH_C"/>
</dbReference>
<dbReference type="InterPro" id="IPR029510">
    <property type="entry name" value="Ald_DH_CS_GLU"/>
</dbReference>
<evidence type="ECO:0000256" key="4">
    <source>
        <dbReference type="ARBA" id="ARBA00049194"/>
    </source>
</evidence>
<dbReference type="EMBL" id="KN847318">
    <property type="protein sequence ID" value="KIW58049.1"/>
    <property type="molecule type" value="Genomic_DNA"/>
</dbReference>
<dbReference type="PROSITE" id="PS00687">
    <property type="entry name" value="ALDEHYDE_DEHYDR_GLU"/>
    <property type="match status" value="1"/>
</dbReference>
<dbReference type="Gene3D" id="3.40.605.10">
    <property type="entry name" value="Aldehyde Dehydrogenase, Chain A, domain 1"/>
    <property type="match status" value="1"/>
</dbReference>
<reference evidence="8 9" key="1">
    <citation type="submission" date="2015-01" db="EMBL/GenBank/DDBJ databases">
        <title>The Genome Sequence of Exophiala xenobiotica CBS118157.</title>
        <authorList>
            <consortium name="The Broad Institute Genomics Platform"/>
            <person name="Cuomo C."/>
            <person name="de Hoog S."/>
            <person name="Gorbushina A."/>
            <person name="Stielow B."/>
            <person name="Teixiera M."/>
            <person name="Abouelleil A."/>
            <person name="Chapman S.B."/>
            <person name="Priest M."/>
            <person name="Young S.K."/>
            <person name="Wortman J."/>
            <person name="Nusbaum C."/>
            <person name="Birren B."/>
        </authorList>
    </citation>
    <scope>NUCLEOTIDE SEQUENCE [LARGE SCALE GENOMIC DNA]</scope>
    <source>
        <strain evidence="8 9">CBS 118157</strain>
    </source>
</reference>
<dbReference type="InterPro" id="IPR016162">
    <property type="entry name" value="Ald_DH_N"/>
</dbReference>
<accession>A0A0D2FDD5</accession>
<dbReference type="Gene3D" id="3.40.309.10">
    <property type="entry name" value="Aldehyde Dehydrogenase, Chain A, domain 2"/>
    <property type="match status" value="1"/>
</dbReference>
<evidence type="ECO:0000313" key="9">
    <source>
        <dbReference type="Proteomes" id="UP000054342"/>
    </source>
</evidence>
<dbReference type="InterPro" id="IPR016161">
    <property type="entry name" value="Ald_DH/histidinol_DH"/>
</dbReference>
<evidence type="ECO:0000259" key="7">
    <source>
        <dbReference type="Pfam" id="PF00171"/>
    </source>
</evidence>
<feature type="domain" description="Aldehyde dehydrogenase" evidence="7">
    <location>
        <begin position="27"/>
        <end position="490"/>
    </location>
</feature>
<evidence type="ECO:0000256" key="3">
    <source>
        <dbReference type="ARBA" id="ARBA00024226"/>
    </source>
</evidence>